<evidence type="ECO:0000256" key="3">
    <source>
        <dbReference type="PIRSR" id="PIRSR006156-1"/>
    </source>
</evidence>
<name>A0A2S7ZRA6_9FIRM</name>
<dbReference type="InterPro" id="IPR035093">
    <property type="entry name" value="RelE/ParE_toxin_dom_sf"/>
</dbReference>
<dbReference type="InterPro" id="IPR007712">
    <property type="entry name" value="RelE/ParE_toxin"/>
</dbReference>
<dbReference type="Proteomes" id="UP000238877">
    <property type="component" value="Unassembled WGS sequence"/>
</dbReference>
<dbReference type="Gene3D" id="3.30.2310.20">
    <property type="entry name" value="RelE-like"/>
    <property type="match status" value="1"/>
</dbReference>
<proteinExistence type="inferred from homology"/>
<evidence type="ECO:0000313" key="5">
    <source>
        <dbReference type="Proteomes" id="UP000238877"/>
    </source>
</evidence>
<accession>A0A2S7ZRA6</accession>
<dbReference type="PIRSF" id="PIRSF006156">
    <property type="entry name" value="YafQ"/>
    <property type="match status" value="1"/>
</dbReference>
<dbReference type="RefSeq" id="WP_105092459.1">
    <property type="nucleotide sequence ID" value="NZ_PPDF01000005.1"/>
</dbReference>
<evidence type="ECO:0000313" key="4">
    <source>
        <dbReference type="EMBL" id="PQL25745.1"/>
    </source>
</evidence>
<dbReference type="EMBL" id="PPDF01000005">
    <property type="protein sequence ID" value="PQL25745.1"/>
    <property type="molecule type" value="Genomic_DNA"/>
</dbReference>
<evidence type="ECO:0000256" key="2">
    <source>
        <dbReference type="ARBA" id="ARBA00061366"/>
    </source>
</evidence>
<reference evidence="4 5" key="1">
    <citation type="submission" date="2018-01" db="EMBL/GenBank/DDBJ databases">
        <title>Draft genome sequences of clinical isolates and type strains of oral Veillonella including Veillonella infantum sp., nov.</title>
        <authorList>
            <person name="Mashima I."/>
            <person name="Liao Y.-C."/>
            <person name="Sabharwal A."/>
            <person name="Haase E.M."/>
            <person name="Nakazawa F."/>
            <person name="Scannapieco F.A."/>
        </authorList>
    </citation>
    <scope>NUCLEOTIDE SEQUENCE [LARGE SCALE GENOMIC DNA]</scope>
    <source>
        <strain evidence="4 5">Y6</strain>
    </source>
</reference>
<dbReference type="InterPro" id="IPR004386">
    <property type="entry name" value="Toxin_YafQ-like"/>
</dbReference>
<dbReference type="FunFam" id="3.30.2310.20:FF:000003">
    <property type="entry name" value="Type II toxin-antitoxin system YafQ family toxin"/>
    <property type="match status" value="1"/>
</dbReference>
<gene>
    <name evidence="4" type="ORF">VTHSUH11_01995</name>
</gene>
<dbReference type="NCBIfam" id="TIGR00053">
    <property type="entry name" value="YafQ family addiction module toxin"/>
    <property type="match status" value="1"/>
</dbReference>
<dbReference type="GO" id="GO:0006415">
    <property type="term" value="P:translational termination"/>
    <property type="evidence" value="ECO:0007669"/>
    <property type="project" value="TreeGrafter"/>
</dbReference>
<dbReference type="PANTHER" id="PTHR40588">
    <property type="entry name" value="MRNA INTERFERASE TOXIN YAFQ"/>
    <property type="match status" value="1"/>
</dbReference>
<dbReference type="Pfam" id="PF15738">
    <property type="entry name" value="YafQ_toxin"/>
    <property type="match status" value="1"/>
</dbReference>
<feature type="active site" description="Proton donor" evidence="3">
    <location>
        <position position="86"/>
    </location>
</feature>
<evidence type="ECO:0000256" key="1">
    <source>
        <dbReference type="ARBA" id="ARBA00022649"/>
    </source>
</evidence>
<dbReference type="SUPFAM" id="SSF143011">
    <property type="entry name" value="RelE-like"/>
    <property type="match status" value="1"/>
</dbReference>
<protein>
    <submittedName>
        <fullName evidence="4">Type II toxin-antitoxin system mRNA interferase toxin, RelE/StbE family</fullName>
    </submittedName>
</protein>
<organism evidence="4 5">
    <name type="scientific">Veillonella tobetsuensis</name>
    <dbReference type="NCBI Taxonomy" id="1110546"/>
    <lineage>
        <taxon>Bacteria</taxon>
        <taxon>Bacillati</taxon>
        <taxon>Bacillota</taxon>
        <taxon>Negativicutes</taxon>
        <taxon>Veillonellales</taxon>
        <taxon>Veillonellaceae</taxon>
        <taxon>Veillonella</taxon>
    </lineage>
</organism>
<sequence>MLRLVLSSKFKKDLKRSKKRGKDLNKLYSIINKLQNQTLLDPSYKDHPLTGNYEGFRELHIEPDWLLIYAIKDDILVLSLTRTGSHSDLF</sequence>
<dbReference type="AlphaFoldDB" id="A0A2S7ZRA6"/>
<keyword evidence="1" id="KW-1277">Toxin-antitoxin system</keyword>
<comment type="caution">
    <text evidence="4">The sequence shown here is derived from an EMBL/GenBank/DDBJ whole genome shotgun (WGS) entry which is preliminary data.</text>
</comment>
<comment type="similarity">
    <text evidence="2">Belongs to the RelE toxin family. YafQ subfamily.</text>
</comment>
<dbReference type="GO" id="GO:0004521">
    <property type="term" value="F:RNA endonuclease activity"/>
    <property type="evidence" value="ECO:0007669"/>
    <property type="project" value="TreeGrafter"/>
</dbReference>
<dbReference type="PANTHER" id="PTHR40588:SF1">
    <property type="entry name" value="MRNA INTERFERASE TOXIN YAFQ"/>
    <property type="match status" value="1"/>
</dbReference>
<dbReference type="GO" id="GO:0006402">
    <property type="term" value="P:mRNA catabolic process"/>
    <property type="evidence" value="ECO:0007669"/>
    <property type="project" value="TreeGrafter"/>
</dbReference>
<dbReference type="NCBIfam" id="TIGR02385">
    <property type="entry name" value="RelE_StbE"/>
    <property type="match status" value="1"/>
</dbReference>